<proteinExistence type="predicted"/>
<name>A0A2A2F315_9EURY</name>
<organism evidence="1 2">
    <name type="scientific">Halorubrum salipaludis</name>
    <dbReference type="NCBI Taxonomy" id="2032630"/>
    <lineage>
        <taxon>Archaea</taxon>
        <taxon>Methanobacteriati</taxon>
        <taxon>Methanobacteriota</taxon>
        <taxon>Stenosarchaea group</taxon>
        <taxon>Halobacteria</taxon>
        <taxon>Halobacteriales</taxon>
        <taxon>Haloferacaceae</taxon>
        <taxon>Halorubrum</taxon>
    </lineage>
</organism>
<keyword evidence="2" id="KW-1185">Reference proteome</keyword>
<dbReference type="AlphaFoldDB" id="A0A2A2F315"/>
<dbReference type="GO" id="GO:0004519">
    <property type="term" value="F:endonuclease activity"/>
    <property type="evidence" value="ECO:0007669"/>
    <property type="project" value="UniProtKB-KW"/>
</dbReference>
<keyword evidence="1" id="KW-0540">Nuclease</keyword>
<evidence type="ECO:0000313" key="2">
    <source>
        <dbReference type="Proteomes" id="UP000218083"/>
    </source>
</evidence>
<sequence>MVDDLGNYLRTVERAEELDEKIEKIDDLIGEIVYELYGLTDEEIEIKEEAALLKSFDADISQAAC</sequence>
<accession>A0A2A2F315</accession>
<keyword evidence="1" id="KW-0255">Endonuclease</keyword>
<reference evidence="1 2" key="1">
    <citation type="submission" date="2017-08" db="EMBL/GenBank/DDBJ databases">
        <title>The strain WRN001 was isolated from Binhai saline alkaline soil, Tianjin, China.</title>
        <authorList>
            <person name="Liu D."/>
            <person name="Zhang G."/>
        </authorList>
    </citation>
    <scope>NUCLEOTIDE SEQUENCE [LARGE SCALE GENOMIC DNA]</scope>
    <source>
        <strain evidence="1 2">WN019</strain>
    </source>
</reference>
<comment type="caution">
    <text evidence="1">The sequence shown here is derived from an EMBL/GenBank/DDBJ whole genome shotgun (WGS) entry which is preliminary data.</text>
</comment>
<protein>
    <submittedName>
        <fullName evidence="1">Restriction endonuclease</fullName>
    </submittedName>
</protein>
<evidence type="ECO:0000313" key="1">
    <source>
        <dbReference type="EMBL" id="PAU80001.1"/>
    </source>
</evidence>
<dbReference type="EMBL" id="NSKC01000013">
    <property type="protein sequence ID" value="PAU80001.1"/>
    <property type="molecule type" value="Genomic_DNA"/>
</dbReference>
<gene>
    <name evidence="1" type="ORF">CK500_15970</name>
</gene>
<dbReference type="Proteomes" id="UP000218083">
    <property type="component" value="Unassembled WGS sequence"/>
</dbReference>
<keyword evidence="1" id="KW-0378">Hydrolase</keyword>